<dbReference type="AlphaFoldDB" id="A0A559KGH9"/>
<dbReference type="GO" id="GO:0030313">
    <property type="term" value="C:cell envelope"/>
    <property type="evidence" value="ECO:0007669"/>
    <property type="project" value="UniProtKB-SubCell"/>
</dbReference>
<reference evidence="7 8" key="1">
    <citation type="submission" date="2019-07" db="EMBL/GenBank/DDBJ databases">
        <authorList>
            <person name="Kim J."/>
        </authorList>
    </citation>
    <scope>NUCLEOTIDE SEQUENCE [LARGE SCALE GENOMIC DNA]</scope>
    <source>
        <strain evidence="7 8">JC52</strain>
    </source>
</reference>
<dbReference type="PROSITE" id="PS01039">
    <property type="entry name" value="SBP_BACTERIAL_3"/>
    <property type="match status" value="1"/>
</dbReference>
<dbReference type="CDD" id="cd00994">
    <property type="entry name" value="PBP2_GlnH"/>
    <property type="match status" value="1"/>
</dbReference>
<dbReference type="Pfam" id="PF00497">
    <property type="entry name" value="SBP_bac_3"/>
    <property type="match status" value="1"/>
</dbReference>
<dbReference type="NCBIfam" id="NF007029">
    <property type="entry name" value="PRK09495.1"/>
    <property type="match status" value="1"/>
</dbReference>
<evidence type="ECO:0000259" key="5">
    <source>
        <dbReference type="SMART" id="SM00062"/>
    </source>
</evidence>
<proteinExistence type="inferred from homology"/>
<dbReference type="PANTHER" id="PTHR35936">
    <property type="entry name" value="MEMBRANE-BOUND LYTIC MUREIN TRANSGLYCOSYLASE F"/>
    <property type="match status" value="1"/>
</dbReference>
<dbReference type="InterPro" id="IPR018313">
    <property type="entry name" value="SBP_3_CS"/>
</dbReference>
<dbReference type="Gene3D" id="3.40.190.10">
    <property type="entry name" value="Periplasmic binding protein-like II"/>
    <property type="match status" value="2"/>
</dbReference>
<protein>
    <submittedName>
        <fullName evidence="7">Glutamine ABC transporter substrate-binding protein GlnH</fullName>
    </submittedName>
</protein>
<organism evidence="7 8">
    <name type="scientific">Paenibacillus cremeus</name>
    <dbReference type="NCBI Taxonomy" id="2163881"/>
    <lineage>
        <taxon>Bacteria</taxon>
        <taxon>Bacillati</taxon>
        <taxon>Bacillota</taxon>
        <taxon>Bacilli</taxon>
        <taxon>Bacillales</taxon>
        <taxon>Paenibacillaceae</taxon>
        <taxon>Paenibacillus</taxon>
    </lineage>
</organism>
<evidence type="ECO:0000313" key="8">
    <source>
        <dbReference type="Proteomes" id="UP000317036"/>
    </source>
</evidence>
<feature type="domain" description="Solute-binding protein family 3/N-terminal" evidence="5">
    <location>
        <begin position="34"/>
        <end position="255"/>
    </location>
</feature>
<dbReference type="OrthoDB" id="9774451at2"/>
<dbReference type="SMART" id="SM00062">
    <property type="entry name" value="PBPb"/>
    <property type="match status" value="1"/>
</dbReference>
<dbReference type="InterPro" id="IPR044132">
    <property type="entry name" value="PBP2_GlnH"/>
</dbReference>
<evidence type="ECO:0000256" key="4">
    <source>
        <dbReference type="RuleBase" id="RU003744"/>
    </source>
</evidence>
<keyword evidence="3" id="KW-0732">Signal</keyword>
<dbReference type="InterPro" id="IPR001320">
    <property type="entry name" value="Iontro_rcpt_C"/>
</dbReference>
<comment type="caution">
    <text evidence="7">The sequence shown here is derived from an EMBL/GenBank/DDBJ whole genome shotgun (WGS) entry which is preliminary data.</text>
</comment>
<sequence>MTTNWRKFGTLTLVILLVLTAAGCSKGPVSGGKKLVVGTDTSFVPFEFLNKDTGKYEGFDMDLWAAVAKELNMPYELKPMDFNGLIPALQSGTIDVALAGMTIKDERKEKVDFADPYYDAGLLVLVRADNTDITGVKDLQGKVVATKSGTTSFDYAKALKDVKVVKPFPNIDGAYMELINKGVDAVIFDSPNVLYFARTTGQGKVKPVGELLEGQQYGIAFPKGSALVQKVNPALEALMSNGTYDTIYEKWFGQKPEKHPKK</sequence>
<dbReference type="PANTHER" id="PTHR35936:SF38">
    <property type="entry name" value="GLUTAMINE-BINDING PERIPLASMIC PROTEIN"/>
    <property type="match status" value="1"/>
</dbReference>
<evidence type="ECO:0000259" key="6">
    <source>
        <dbReference type="SMART" id="SM00079"/>
    </source>
</evidence>
<comment type="similarity">
    <text evidence="2 4">Belongs to the bacterial solute-binding protein 3 family.</text>
</comment>
<feature type="domain" description="Ionotropic glutamate receptor C-terminal" evidence="6">
    <location>
        <begin position="34"/>
        <end position="254"/>
    </location>
</feature>
<dbReference type="SUPFAM" id="SSF53850">
    <property type="entry name" value="Periplasmic binding protein-like II"/>
    <property type="match status" value="1"/>
</dbReference>
<dbReference type="PROSITE" id="PS51257">
    <property type="entry name" value="PROKAR_LIPOPROTEIN"/>
    <property type="match status" value="1"/>
</dbReference>
<dbReference type="SMART" id="SM00079">
    <property type="entry name" value="PBPe"/>
    <property type="match status" value="1"/>
</dbReference>
<dbReference type="InterPro" id="IPR001638">
    <property type="entry name" value="Solute-binding_3/MltF_N"/>
</dbReference>
<gene>
    <name evidence="7" type="primary">glnH</name>
    <name evidence="7" type="ORF">FPZ49_04740</name>
</gene>
<dbReference type="GO" id="GO:0015276">
    <property type="term" value="F:ligand-gated monoatomic ion channel activity"/>
    <property type="evidence" value="ECO:0007669"/>
    <property type="project" value="InterPro"/>
</dbReference>
<dbReference type="GO" id="GO:0016020">
    <property type="term" value="C:membrane"/>
    <property type="evidence" value="ECO:0007669"/>
    <property type="project" value="InterPro"/>
</dbReference>
<accession>A0A559KGH9</accession>
<dbReference type="Proteomes" id="UP000317036">
    <property type="component" value="Unassembled WGS sequence"/>
</dbReference>
<dbReference type="EMBL" id="VNJI01000004">
    <property type="protein sequence ID" value="TVY11233.1"/>
    <property type="molecule type" value="Genomic_DNA"/>
</dbReference>
<evidence type="ECO:0000256" key="3">
    <source>
        <dbReference type="ARBA" id="ARBA00022729"/>
    </source>
</evidence>
<evidence type="ECO:0000256" key="2">
    <source>
        <dbReference type="ARBA" id="ARBA00010333"/>
    </source>
</evidence>
<keyword evidence="8" id="KW-1185">Reference proteome</keyword>
<evidence type="ECO:0000313" key="7">
    <source>
        <dbReference type="EMBL" id="TVY11233.1"/>
    </source>
</evidence>
<name>A0A559KGH9_9BACL</name>
<dbReference type="RefSeq" id="WP_144843907.1">
    <property type="nucleotide sequence ID" value="NZ_VNJI01000004.1"/>
</dbReference>
<evidence type="ECO:0000256" key="1">
    <source>
        <dbReference type="ARBA" id="ARBA00004196"/>
    </source>
</evidence>
<comment type="subcellular location">
    <subcellularLocation>
        <location evidence="1">Cell envelope</location>
    </subcellularLocation>
</comment>